<dbReference type="GO" id="GO:0046872">
    <property type="term" value="F:metal ion binding"/>
    <property type="evidence" value="ECO:0007669"/>
    <property type="project" value="UniProtKB-KW"/>
</dbReference>
<comment type="similarity">
    <text evidence="2">Belongs to the peptidase M20A family.</text>
</comment>
<dbReference type="Gene3D" id="3.30.70.360">
    <property type="match status" value="1"/>
</dbReference>
<accession>A0A1E4U280</accession>
<dbReference type="InterPro" id="IPR001261">
    <property type="entry name" value="ArgE/DapE_CS"/>
</dbReference>
<organism evidence="7 8">
    <name type="scientific">Pachysolen tannophilus NRRL Y-2460</name>
    <dbReference type="NCBI Taxonomy" id="669874"/>
    <lineage>
        <taxon>Eukaryota</taxon>
        <taxon>Fungi</taxon>
        <taxon>Dikarya</taxon>
        <taxon>Ascomycota</taxon>
        <taxon>Saccharomycotina</taxon>
        <taxon>Pichiomycetes</taxon>
        <taxon>Pachysolenaceae</taxon>
        <taxon>Pachysolen</taxon>
    </lineage>
</organism>
<dbReference type="AlphaFoldDB" id="A0A1E4U280"/>
<comment type="cofactor">
    <cofactor evidence="1">
        <name>Zn(2+)</name>
        <dbReference type="ChEBI" id="CHEBI:29105"/>
    </cofactor>
</comment>
<keyword evidence="4" id="KW-0378">Hydrolase</keyword>
<dbReference type="SUPFAM" id="SSF53187">
    <property type="entry name" value="Zn-dependent exopeptidases"/>
    <property type="match status" value="1"/>
</dbReference>
<evidence type="ECO:0000256" key="2">
    <source>
        <dbReference type="ARBA" id="ARBA00006247"/>
    </source>
</evidence>
<proteinExistence type="inferred from homology"/>
<dbReference type="CDD" id="cd05652">
    <property type="entry name" value="M20_ArgE_DapE-like_fungal"/>
    <property type="match status" value="1"/>
</dbReference>
<dbReference type="InterPro" id="IPR002933">
    <property type="entry name" value="Peptidase_M20"/>
</dbReference>
<dbReference type="PROSITE" id="PS00758">
    <property type="entry name" value="ARGE_DAPE_CPG2_1"/>
    <property type="match status" value="1"/>
</dbReference>
<dbReference type="Pfam" id="PF01546">
    <property type="entry name" value="Peptidase_M20"/>
    <property type="match status" value="1"/>
</dbReference>
<keyword evidence="8" id="KW-1185">Reference proteome</keyword>
<dbReference type="SUPFAM" id="SSF55031">
    <property type="entry name" value="Bacterial exopeptidase dimerisation domain"/>
    <property type="match status" value="1"/>
</dbReference>
<dbReference type="GO" id="GO:0016787">
    <property type="term" value="F:hydrolase activity"/>
    <property type="evidence" value="ECO:0007669"/>
    <property type="project" value="UniProtKB-KW"/>
</dbReference>
<dbReference type="InterPro" id="IPR050072">
    <property type="entry name" value="Peptidase_M20A"/>
</dbReference>
<evidence type="ECO:0000259" key="6">
    <source>
        <dbReference type="Pfam" id="PF07687"/>
    </source>
</evidence>
<dbReference type="STRING" id="669874.A0A1E4U280"/>
<evidence type="ECO:0000256" key="5">
    <source>
        <dbReference type="ARBA" id="ARBA00022833"/>
    </source>
</evidence>
<dbReference type="PANTHER" id="PTHR43808">
    <property type="entry name" value="ACETYLORNITHINE DEACETYLASE"/>
    <property type="match status" value="1"/>
</dbReference>
<evidence type="ECO:0000256" key="1">
    <source>
        <dbReference type="ARBA" id="ARBA00001947"/>
    </source>
</evidence>
<feature type="domain" description="Peptidase M20 dimerisation" evidence="6">
    <location>
        <begin position="219"/>
        <end position="318"/>
    </location>
</feature>
<evidence type="ECO:0000256" key="4">
    <source>
        <dbReference type="ARBA" id="ARBA00022801"/>
    </source>
</evidence>
<gene>
    <name evidence="7" type="ORF">PACTADRAFT_73738</name>
</gene>
<evidence type="ECO:0000256" key="3">
    <source>
        <dbReference type="ARBA" id="ARBA00022723"/>
    </source>
</evidence>
<sequence length="407" mass="44752">MKVSAAIVFTFFSVLRGSLGAFIWDSFKQLDFASLANDNGGGKQFAESSNLQYDLLELHKKLIVHDSITNNEGDIGDFLANYLKSKGLTVELIPVENGSDSSAERFNVYAYLGSKRDTKVLLTSHIDTVPPYLPYFVQDNKIYGRGSCDAKASVAAQIVSFLELLEDGEISEGDVALLYVVGEEYDGIGMKAASTYLEPIKSSWKAVIFSEPTENKLGVGHKGILAAKISVNGKSAHSGYPELGRNANNILIGVLEKLINLQLPASDLLGESTLNIGKINGGMALNVIPSYAEADILIRVASDLKEIKELIEDIVLKDNQEQYIHLEFLVDISEQYLKYDIPGFETVILNYSTDVGNLDVDVEKVKKYLYGPGSILVAHSDNEYVEVDTLTRAVEDYKKLVNYTLVH</sequence>
<evidence type="ECO:0000313" key="7">
    <source>
        <dbReference type="EMBL" id="ODV98115.1"/>
    </source>
</evidence>
<dbReference type="OrthoDB" id="3064516at2759"/>
<name>A0A1E4U280_PACTA</name>
<dbReference type="Proteomes" id="UP000094236">
    <property type="component" value="Unassembled WGS sequence"/>
</dbReference>
<protein>
    <recommendedName>
        <fullName evidence="6">Peptidase M20 dimerisation domain-containing protein</fullName>
    </recommendedName>
</protein>
<keyword evidence="3" id="KW-0479">Metal-binding</keyword>
<evidence type="ECO:0000313" key="8">
    <source>
        <dbReference type="Proteomes" id="UP000094236"/>
    </source>
</evidence>
<reference evidence="8" key="1">
    <citation type="submission" date="2016-05" db="EMBL/GenBank/DDBJ databases">
        <title>Comparative genomics of biotechnologically important yeasts.</title>
        <authorList>
            <consortium name="DOE Joint Genome Institute"/>
            <person name="Riley R."/>
            <person name="Haridas S."/>
            <person name="Wolfe K.H."/>
            <person name="Lopes M.R."/>
            <person name="Hittinger C.T."/>
            <person name="Goker M."/>
            <person name="Salamov A."/>
            <person name="Wisecaver J."/>
            <person name="Long T.M."/>
            <person name="Aerts A.L."/>
            <person name="Barry K."/>
            <person name="Choi C."/>
            <person name="Clum A."/>
            <person name="Coughlan A.Y."/>
            <person name="Deshpande S."/>
            <person name="Douglass A.P."/>
            <person name="Hanson S.J."/>
            <person name="Klenk H.-P."/>
            <person name="Labutti K."/>
            <person name="Lapidus A."/>
            <person name="Lindquist E."/>
            <person name="Lipzen A."/>
            <person name="Meier-Kolthoff J.P."/>
            <person name="Ohm R.A."/>
            <person name="Otillar R.P."/>
            <person name="Pangilinan J."/>
            <person name="Peng Y."/>
            <person name="Rokas A."/>
            <person name="Rosa C.A."/>
            <person name="Scheuner C."/>
            <person name="Sibirny A.A."/>
            <person name="Slot J.C."/>
            <person name="Stielow J.B."/>
            <person name="Sun H."/>
            <person name="Kurtzman C.P."/>
            <person name="Blackwell M."/>
            <person name="Grigoriev I.V."/>
            <person name="Jeffries T.W."/>
        </authorList>
    </citation>
    <scope>NUCLEOTIDE SEQUENCE [LARGE SCALE GENOMIC DNA]</scope>
    <source>
        <strain evidence="8">NRRL Y-2460</strain>
    </source>
</reference>
<dbReference type="InterPro" id="IPR011650">
    <property type="entry name" value="Peptidase_M20_dimer"/>
</dbReference>
<dbReference type="Pfam" id="PF07687">
    <property type="entry name" value="M20_dimer"/>
    <property type="match status" value="1"/>
</dbReference>
<keyword evidence="5" id="KW-0862">Zinc</keyword>
<dbReference type="InterPro" id="IPR036264">
    <property type="entry name" value="Bact_exopeptidase_dim_dom"/>
</dbReference>
<dbReference type="Gene3D" id="3.40.630.10">
    <property type="entry name" value="Zn peptidases"/>
    <property type="match status" value="1"/>
</dbReference>
<dbReference type="EMBL" id="KV454011">
    <property type="protein sequence ID" value="ODV98115.1"/>
    <property type="molecule type" value="Genomic_DNA"/>
</dbReference>
<dbReference type="PANTHER" id="PTHR43808:SF8">
    <property type="entry name" value="PEPTIDASE M20 DIMERISATION DOMAIN-CONTAINING PROTEIN"/>
    <property type="match status" value="1"/>
</dbReference>